<proteinExistence type="predicted"/>
<accession>Q91GI7</accession>
<dbReference type="Pfam" id="PF10866">
    <property type="entry name" value="DUF2704"/>
    <property type="match status" value="1"/>
</dbReference>
<organismHost>
    <name type="scientific">Lepidoptera</name>
    <name type="common">moths &amp; butterflies</name>
    <dbReference type="NCBI Taxonomy" id="7088"/>
</organismHost>
<evidence type="ECO:0000313" key="2">
    <source>
        <dbReference type="Proteomes" id="UP000203221"/>
    </source>
</evidence>
<evidence type="ECO:0000313" key="1">
    <source>
        <dbReference type="EMBL" id="AAK85630.1"/>
    </source>
</evidence>
<keyword evidence="2" id="KW-1185">Reference proteome</keyword>
<dbReference type="RefSeq" id="NP_203235.1">
    <property type="nucleotide sequence ID" value="NC_003083.1"/>
</dbReference>
<dbReference type="GeneID" id="1727394"/>
<reference evidence="1 2" key="1">
    <citation type="journal article" date="2002" name="J. Gen. Virol.">
        <title>Whole genome analysis of the Epiphyas postvittana nucleopolyhedrovirus.</title>
        <authorList>
            <person name="Hyink O."/>
            <person name="Dellow R.A."/>
            <person name="Olsen M.J."/>
            <person name="Caradoc-Davies K.M.B."/>
            <person name="Drake K."/>
            <person name="Herniou E.A."/>
            <person name="Cory J.S."/>
            <person name="O'Reilly D.R."/>
            <person name="Ward V.K."/>
        </authorList>
    </citation>
    <scope>NUCLEOTIDE SEQUENCE [LARGE SCALE GENOMIC DNA]</scope>
</reference>
<organism evidence="1 2">
    <name type="scientific">Epiphyas postvittana nucleopolyhedrovirus</name>
    <name type="common">EppoMNPV</name>
    <dbReference type="NCBI Taxonomy" id="70600"/>
    <lineage>
        <taxon>Viruses</taxon>
        <taxon>Viruses incertae sedis</taxon>
        <taxon>Naldaviricetes</taxon>
        <taxon>Lefavirales</taxon>
        <taxon>Baculoviridae</taxon>
        <taxon>Alphabaculovirus</taxon>
        <taxon>Alphabaculovirus eppostvittanae</taxon>
    </lineage>
</organism>
<protein>
    <submittedName>
        <fullName evidence="1">Uncharacterized protein</fullName>
    </submittedName>
</protein>
<sequence length="178" mass="20572">MTSSTNDVPIVFETPETRPDHKTLRACAKEYTVDGLKLKTTYIEYYKQLQALVDFAVMTLSKQLNMKEYDEVYSLGRQLYELLRGVFVDEPFKLWLEDNAQQLANDEQFRVEIYKVLESQLQAIVKTNNITLKNAVLDVFNSKLNGEIAHYDTSHGYIKPNCIVLTFNCCNLTFDPPQ</sequence>
<dbReference type="OrthoDB" id="10690at10239"/>
<dbReference type="Proteomes" id="UP000203221">
    <property type="component" value="Segment"/>
</dbReference>
<name>Q91GI7_NPVEP</name>
<dbReference type="KEGG" id="vg:1727394"/>
<dbReference type="EMBL" id="AY043265">
    <property type="protein sequence ID" value="AAK85630.1"/>
    <property type="molecule type" value="Genomic_DNA"/>
</dbReference>
<dbReference type="InterPro" id="IPR022594">
    <property type="entry name" value="AcMNPV_30.6kDa"/>
</dbReference>